<name>A0A6C2YGZ2_9BACT</name>
<dbReference type="GO" id="GO:0003735">
    <property type="term" value="F:structural constituent of ribosome"/>
    <property type="evidence" value="ECO:0007669"/>
    <property type="project" value="InterPro"/>
</dbReference>
<organism evidence="2">
    <name type="scientific">Tuwongella immobilis</name>
    <dbReference type="NCBI Taxonomy" id="692036"/>
    <lineage>
        <taxon>Bacteria</taxon>
        <taxon>Pseudomonadati</taxon>
        <taxon>Planctomycetota</taxon>
        <taxon>Planctomycetia</taxon>
        <taxon>Gemmatales</taxon>
        <taxon>Gemmataceae</taxon>
        <taxon>Tuwongella</taxon>
    </lineage>
</organism>
<evidence type="ECO:0000313" key="3">
    <source>
        <dbReference type="Proteomes" id="UP000464378"/>
    </source>
</evidence>
<sequence>MFLLRLVDVGASRLRVINTVARILQIPLAQAKTIVDLTPDRITVGDAKRIAFVRRQLQQVGATVAVDYCPEEMHPENWVPANLSTDKVTCARCGEPLFFAIPGRTTEQETVAFAQTSKSPAFRQVASAKWIHPGVYCSNGCCFIMVNLEHPDKYSGEEP</sequence>
<reference evidence="2" key="1">
    <citation type="submission" date="2019-04" db="EMBL/GenBank/DDBJ databases">
        <authorList>
            <consortium name="Science for Life Laboratories"/>
        </authorList>
    </citation>
    <scope>NUCLEOTIDE SEQUENCE</scope>
    <source>
        <strain evidence="2">MBLW1</strain>
    </source>
</reference>
<dbReference type="InParanoid" id="A0A6C2YGZ2"/>
<dbReference type="GO" id="GO:0006412">
    <property type="term" value="P:translation"/>
    <property type="evidence" value="ECO:0007669"/>
    <property type="project" value="InterPro"/>
</dbReference>
<dbReference type="InterPro" id="IPR014719">
    <property type="entry name" value="Ribosomal_bL12_C/ClpS-like"/>
</dbReference>
<dbReference type="SUPFAM" id="SSF54736">
    <property type="entry name" value="ClpS-like"/>
    <property type="match status" value="1"/>
</dbReference>
<dbReference type="Pfam" id="PF00542">
    <property type="entry name" value="Ribosomal_L12"/>
    <property type="match status" value="1"/>
</dbReference>
<dbReference type="AlphaFoldDB" id="A0A6C2YGZ2"/>
<evidence type="ECO:0000259" key="1">
    <source>
        <dbReference type="Pfam" id="PF00542"/>
    </source>
</evidence>
<dbReference type="Gene3D" id="3.30.1390.10">
    <property type="match status" value="1"/>
</dbReference>
<protein>
    <recommendedName>
        <fullName evidence="1">Large ribosomal subunit protein bL12 C-terminal domain-containing protein</fullName>
    </recommendedName>
</protein>
<feature type="domain" description="Large ribosomal subunit protein bL12 C-terminal" evidence="1">
    <location>
        <begin position="5"/>
        <end position="66"/>
    </location>
</feature>
<keyword evidence="2" id="KW-0687">Ribonucleoprotein</keyword>
<keyword evidence="3" id="KW-1185">Reference proteome</keyword>
<keyword evidence="2" id="KW-0689">Ribosomal protein</keyword>
<dbReference type="GO" id="GO:0005840">
    <property type="term" value="C:ribosome"/>
    <property type="evidence" value="ECO:0007669"/>
    <property type="project" value="UniProtKB-KW"/>
</dbReference>
<proteinExistence type="predicted"/>
<dbReference type="InterPro" id="IPR013823">
    <property type="entry name" value="Ribosomal_bL12_C"/>
</dbReference>
<gene>
    <name evidence="2" type="ORF">GMBLW1_32040</name>
</gene>
<dbReference type="EMBL" id="LR586016">
    <property type="protein sequence ID" value="VIP00756.1"/>
    <property type="molecule type" value="Genomic_DNA"/>
</dbReference>
<evidence type="ECO:0000313" key="2">
    <source>
        <dbReference type="EMBL" id="VIP00756.1"/>
    </source>
</evidence>
<dbReference type="EMBL" id="LR593887">
    <property type="protein sequence ID" value="VTR96930.1"/>
    <property type="molecule type" value="Genomic_DNA"/>
</dbReference>
<dbReference type="Proteomes" id="UP000464378">
    <property type="component" value="Chromosome"/>
</dbReference>
<dbReference type="KEGG" id="tim:GMBLW1_32040"/>
<accession>A0A6C2YGZ2</accession>
<dbReference type="RefSeq" id="WP_162655940.1">
    <property type="nucleotide sequence ID" value="NZ_LR593887.1"/>
</dbReference>